<dbReference type="EMBL" id="HG916855">
    <property type="protein sequence ID" value="CDM62791.1"/>
    <property type="molecule type" value="Genomic_DNA"/>
</dbReference>
<evidence type="ECO:0000256" key="2">
    <source>
        <dbReference type="ARBA" id="ARBA00022448"/>
    </source>
</evidence>
<feature type="transmembrane region" description="Helical" evidence="7">
    <location>
        <begin position="27"/>
        <end position="45"/>
    </location>
</feature>
<feature type="transmembrane region" description="Helical" evidence="7">
    <location>
        <begin position="121"/>
        <end position="143"/>
    </location>
</feature>
<dbReference type="SUPFAM" id="SSF161098">
    <property type="entry name" value="MetI-like"/>
    <property type="match status" value="1"/>
</dbReference>
<proteinExistence type="inferred from homology"/>
<dbReference type="Pfam" id="PF00528">
    <property type="entry name" value="BPD_transp_1"/>
    <property type="match status" value="1"/>
</dbReference>
<keyword evidence="10" id="KW-1185">Reference proteome</keyword>
<dbReference type="InterPro" id="IPR050901">
    <property type="entry name" value="BP-dep_ABC_trans_perm"/>
</dbReference>
<organism evidence="9 10">
    <name type="scientific">Rhizobium favelukesii</name>
    <dbReference type="NCBI Taxonomy" id="348824"/>
    <lineage>
        <taxon>Bacteria</taxon>
        <taxon>Pseudomonadati</taxon>
        <taxon>Pseudomonadota</taxon>
        <taxon>Alphaproteobacteria</taxon>
        <taxon>Hyphomicrobiales</taxon>
        <taxon>Rhizobiaceae</taxon>
        <taxon>Rhizobium/Agrobacterium group</taxon>
        <taxon>Rhizobium</taxon>
    </lineage>
</organism>
<dbReference type="CDD" id="cd06261">
    <property type="entry name" value="TM_PBP2"/>
    <property type="match status" value="1"/>
</dbReference>
<accession>W6S9J9</accession>
<keyword evidence="5 7" id="KW-1133">Transmembrane helix</keyword>
<dbReference type="GO" id="GO:0055085">
    <property type="term" value="P:transmembrane transport"/>
    <property type="evidence" value="ECO:0007669"/>
    <property type="project" value="InterPro"/>
</dbReference>
<dbReference type="PANTHER" id="PTHR32243:SF18">
    <property type="entry name" value="INNER MEMBRANE ABC TRANSPORTER PERMEASE PROTEIN YCJP"/>
    <property type="match status" value="1"/>
</dbReference>
<keyword evidence="2 7" id="KW-0813">Transport</keyword>
<dbReference type="PATRIC" id="fig|348824.6.peg.7151"/>
<evidence type="ECO:0000259" key="8">
    <source>
        <dbReference type="PROSITE" id="PS50928"/>
    </source>
</evidence>
<feature type="transmembrane region" description="Helical" evidence="7">
    <location>
        <begin position="196"/>
        <end position="221"/>
    </location>
</feature>
<evidence type="ECO:0000256" key="1">
    <source>
        <dbReference type="ARBA" id="ARBA00004651"/>
    </source>
</evidence>
<evidence type="ECO:0000313" key="10">
    <source>
        <dbReference type="Proteomes" id="UP000019443"/>
    </source>
</evidence>
<comment type="similarity">
    <text evidence="7">Belongs to the binding-protein-dependent transport system permease family.</text>
</comment>
<dbReference type="PROSITE" id="PS50928">
    <property type="entry name" value="ABC_TM1"/>
    <property type="match status" value="1"/>
</dbReference>
<feature type="transmembrane region" description="Helical" evidence="7">
    <location>
        <begin position="259"/>
        <end position="277"/>
    </location>
</feature>
<keyword evidence="4 7" id="KW-0812">Transmembrane</keyword>
<feature type="domain" description="ABC transmembrane type-1" evidence="8">
    <location>
        <begin position="84"/>
        <end position="277"/>
    </location>
</feature>
<dbReference type="Proteomes" id="UP000019443">
    <property type="component" value="Plasmid pLPU83d"/>
</dbReference>
<dbReference type="HOGENOM" id="CLU_016047_1_2_5"/>
<keyword evidence="6 7" id="KW-0472">Membrane</keyword>
<evidence type="ECO:0000256" key="6">
    <source>
        <dbReference type="ARBA" id="ARBA00023136"/>
    </source>
</evidence>
<keyword evidence="9" id="KW-0614">Plasmid</keyword>
<dbReference type="PANTHER" id="PTHR32243">
    <property type="entry name" value="MALTOSE TRANSPORT SYSTEM PERMEASE-RELATED"/>
    <property type="match status" value="1"/>
</dbReference>
<evidence type="ECO:0000256" key="7">
    <source>
        <dbReference type="RuleBase" id="RU363032"/>
    </source>
</evidence>
<evidence type="ECO:0000256" key="4">
    <source>
        <dbReference type="ARBA" id="ARBA00022692"/>
    </source>
</evidence>
<gene>
    <name evidence="9" type="primary">thuG</name>
    <name evidence="9" type="ORF">LPU83_pLPU83d_1421</name>
</gene>
<dbReference type="InterPro" id="IPR000515">
    <property type="entry name" value="MetI-like"/>
</dbReference>
<evidence type="ECO:0000313" key="9">
    <source>
        <dbReference type="EMBL" id="CDM62791.1"/>
    </source>
</evidence>
<dbReference type="Gene3D" id="1.10.3720.10">
    <property type="entry name" value="MetI-like"/>
    <property type="match status" value="1"/>
</dbReference>
<comment type="subcellular location">
    <subcellularLocation>
        <location evidence="1 7">Cell membrane</location>
        <topology evidence="1 7">Multi-pass membrane protein</topology>
    </subcellularLocation>
</comment>
<keyword evidence="3" id="KW-1003">Cell membrane</keyword>
<feature type="transmembrane region" description="Helical" evidence="7">
    <location>
        <begin position="155"/>
        <end position="175"/>
    </location>
</feature>
<dbReference type="RefSeq" id="WP_024318578.1">
    <property type="nucleotide sequence ID" value="NZ_ATTO01000098.1"/>
</dbReference>
<evidence type="ECO:0000256" key="5">
    <source>
        <dbReference type="ARBA" id="ARBA00022989"/>
    </source>
</evidence>
<dbReference type="InterPro" id="IPR035906">
    <property type="entry name" value="MetI-like_sf"/>
</dbReference>
<sequence length="292" mass="32548">MTDLALPLPVRKSSAYYRLRRRVLRGLQIFALFLVLIYTLFPYYWAFVSSTKQGAALYRSVLLPALDFTYYRQLIDNPVFMSSLLNSAYVAVATTFLSLVIGVSAAYALGRIDFPQRRAVLMVILMISIFPQVVVLSGMFELINWLGLFNRPSALVLTYLLSTVPFTTWILTTFIREFPRELEEAAIVDGCSHLRILLKILLPLMGPSLASTGILAFILAWNEFLFALTFTLTDENRTVPVAIGLIAGTNRYEYPFGQIMAASVTVTLPLIAVVLVFQRRIVAGLTAGAVKG</sequence>
<dbReference type="GO" id="GO:0005886">
    <property type="term" value="C:plasma membrane"/>
    <property type="evidence" value="ECO:0007669"/>
    <property type="project" value="UniProtKB-SubCell"/>
</dbReference>
<feature type="transmembrane region" description="Helical" evidence="7">
    <location>
        <begin position="88"/>
        <end position="109"/>
    </location>
</feature>
<reference evidence="9" key="1">
    <citation type="submission" date="2013-11" db="EMBL/GenBank/DDBJ databases">
        <title>Draft genome sequence of the broad-host-range Rhizobium sp. LPU83 strain, a member of the low-genetic diversity Oregon-like Rhizobium sp. group.</title>
        <authorList>
            <person name="Wibberg D."/>
            <person name="Puehler A."/>
            <person name="Schlueter A."/>
        </authorList>
    </citation>
    <scope>NUCLEOTIDE SEQUENCE [LARGE SCALE GENOMIC DNA]</scope>
    <source>
        <strain evidence="9">LPU83</strain>
        <plasmid evidence="9">pLPU83d</plasmid>
    </source>
</reference>
<geneLocation type="plasmid" evidence="9 10">
    <name>pLPU83d</name>
</geneLocation>
<evidence type="ECO:0000256" key="3">
    <source>
        <dbReference type="ARBA" id="ARBA00022475"/>
    </source>
</evidence>
<dbReference type="AlphaFoldDB" id="W6S9J9"/>
<name>W6S9J9_9HYPH</name>
<protein>
    <submittedName>
        <fullName evidence="9">Trehalosemaltose ABC transporter</fullName>
    </submittedName>
</protein>
<dbReference type="KEGG" id="rhl:LPU83_pLPU83d_1421"/>